<sequence>MVKGTKRRGLDCIGLPVTFVTSQTWGTRSCSVCQDDAGPVLVHTVCTPEFGIKTMAVGRYASLIDKKKTLIDCDSMIVRDWKILDINMLIHAMNWAVKGYGRYQPSRQPETQGQWKE</sequence>
<accession>A0AAV6P387</accession>
<organism evidence="1 2">
    <name type="scientific">Cucurbita argyrosperma subsp. sororia</name>
    <dbReference type="NCBI Taxonomy" id="37648"/>
    <lineage>
        <taxon>Eukaryota</taxon>
        <taxon>Viridiplantae</taxon>
        <taxon>Streptophyta</taxon>
        <taxon>Embryophyta</taxon>
        <taxon>Tracheophyta</taxon>
        <taxon>Spermatophyta</taxon>
        <taxon>Magnoliopsida</taxon>
        <taxon>eudicotyledons</taxon>
        <taxon>Gunneridae</taxon>
        <taxon>Pentapetalae</taxon>
        <taxon>rosids</taxon>
        <taxon>fabids</taxon>
        <taxon>Cucurbitales</taxon>
        <taxon>Cucurbitaceae</taxon>
        <taxon>Cucurbiteae</taxon>
        <taxon>Cucurbita</taxon>
    </lineage>
</organism>
<reference evidence="1 2" key="1">
    <citation type="journal article" date="2021" name="Hortic Res">
        <title>The domestication of Cucurbita argyrosperma as revealed by the genome of its wild relative.</title>
        <authorList>
            <person name="Barrera-Redondo J."/>
            <person name="Sanchez-de la Vega G."/>
            <person name="Aguirre-Liguori J.A."/>
            <person name="Castellanos-Morales G."/>
            <person name="Gutierrez-Guerrero Y.T."/>
            <person name="Aguirre-Dugua X."/>
            <person name="Aguirre-Planter E."/>
            <person name="Tenaillon M.I."/>
            <person name="Lira-Saade R."/>
            <person name="Eguiarte L.E."/>
        </authorList>
    </citation>
    <scope>NUCLEOTIDE SEQUENCE [LARGE SCALE GENOMIC DNA]</scope>
    <source>
        <strain evidence="1">JBR-2021</strain>
    </source>
</reference>
<evidence type="ECO:0000313" key="1">
    <source>
        <dbReference type="EMBL" id="KAG6606294.1"/>
    </source>
</evidence>
<evidence type="ECO:0000313" key="2">
    <source>
        <dbReference type="Proteomes" id="UP000685013"/>
    </source>
</evidence>
<dbReference type="Proteomes" id="UP000685013">
    <property type="component" value="Chromosome 2"/>
</dbReference>
<feature type="non-terminal residue" evidence="1">
    <location>
        <position position="1"/>
    </location>
</feature>
<proteinExistence type="predicted"/>
<dbReference type="AlphaFoldDB" id="A0AAV6P387"/>
<name>A0AAV6P387_9ROSI</name>
<gene>
    <name evidence="1" type="ORF">SDJN03_03611</name>
</gene>
<dbReference type="EMBL" id="JAGKQH010000002">
    <property type="protein sequence ID" value="KAG6606294.1"/>
    <property type="molecule type" value="Genomic_DNA"/>
</dbReference>
<protein>
    <submittedName>
        <fullName evidence="1">Uncharacterized protein</fullName>
    </submittedName>
</protein>
<keyword evidence="2" id="KW-1185">Reference proteome</keyword>
<comment type="caution">
    <text evidence="1">The sequence shown here is derived from an EMBL/GenBank/DDBJ whole genome shotgun (WGS) entry which is preliminary data.</text>
</comment>